<gene>
    <name evidence="1" type="ORF">F7Q91_19150</name>
</gene>
<sequence>MTTKQIQSDIAEAIELSTKLREMIYKLHQNTCSEMSEKEKQGKPMTEERLLSETIIPMISDATQLHGKLAMLDNIYNE</sequence>
<protein>
    <submittedName>
        <fullName evidence="1">Uncharacterized protein</fullName>
    </submittedName>
</protein>
<dbReference type="AlphaFoldDB" id="A0A7V7NR92"/>
<organism evidence="1 2">
    <name type="scientific">Vibrio chagasii</name>
    <dbReference type="NCBI Taxonomy" id="170679"/>
    <lineage>
        <taxon>Bacteria</taxon>
        <taxon>Pseudomonadati</taxon>
        <taxon>Pseudomonadota</taxon>
        <taxon>Gammaproteobacteria</taxon>
        <taxon>Vibrionales</taxon>
        <taxon>Vibrionaceae</taxon>
        <taxon>Vibrio</taxon>
    </lineage>
</organism>
<proteinExistence type="predicted"/>
<dbReference type="EMBL" id="VZPX01000047">
    <property type="protein sequence ID" value="KAB0476558.1"/>
    <property type="molecule type" value="Genomic_DNA"/>
</dbReference>
<name>A0A7V7NR92_9VIBR</name>
<evidence type="ECO:0000313" key="1">
    <source>
        <dbReference type="EMBL" id="KAB0476558.1"/>
    </source>
</evidence>
<dbReference type="GeneID" id="77344842"/>
<dbReference type="RefSeq" id="WP_150897858.1">
    <property type="nucleotide sequence ID" value="NZ_AP025468.1"/>
</dbReference>
<comment type="caution">
    <text evidence="1">The sequence shown here is derived from an EMBL/GenBank/DDBJ whole genome shotgun (WGS) entry which is preliminary data.</text>
</comment>
<reference evidence="1 2" key="1">
    <citation type="submission" date="2019-09" db="EMBL/GenBank/DDBJ databases">
        <title>Draft genome sequences of 48 bacterial type strains from the CCUG.</title>
        <authorList>
            <person name="Tunovic T."/>
            <person name="Pineiro-Iglesias B."/>
            <person name="Unosson C."/>
            <person name="Inganas E."/>
            <person name="Ohlen M."/>
            <person name="Cardew S."/>
            <person name="Jensie-Markopoulos S."/>
            <person name="Salva-Serra F."/>
            <person name="Jaen-Luchoro D."/>
            <person name="Karlsson R."/>
            <person name="Svensson-Stadler L."/>
            <person name="Chun J."/>
            <person name="Moore E."/>
        </authorList>
    </citation>
    <scope>NUCLEOTIDE SEQUENCE [LARGE SCALE GENOMIC DNA]</scope>
    <source>
        <strain evidence="1 2">CCUG 48643</strain>
    </source>
</reference>
<accession>A0A7V7NR92</accession>
<dbReference type="Proteomes" id="UP000423756">
    <property type="component" value="Unassembled WGS sequence"/>
</dbReference>
<evidence type="ECO:0000313" key="2">
    <source>
        <dbReference type="Proteomes" id="UP000423756"/>
    </source>
</evidence>